<dbReference type="InterPro" id="IPR047109">
    <property type="entry name" value="CAD-like"/>
</dbReference>
<evidence type="ECO:0000256" key="2">
    <source>
        <dbReference type="ARBA" id="ARBA00008072"/>
    </source>
</evidence>
<evidence type="ECO:0000313" key="14">
    <source>
        <dbReference type="Proteomes" id="UP000033647"/>
    </source>
</evidence>
<keyword evidence="14" id="KW-1185">Reference proteome</keyword>
<dbReference type="CDD" id="cd05283">
    <property type="entry name" value="CAD1"/>
    <property type="match status" value="1"/>
</dbReference>
<protein>
    <recommendedName>
        <fullName evidence="9">alcohol dehydrogenase (NADP(+))</fullName>
        <ecNumber evidence="9">1.1.1.2</ecNumber>
    </recommendedName>
</protein>
<evidence type="ECO:0000313" key="13">
    <source>
        <dbReference type="EMBL" id="KJX97340.1"/>
    </source>
</evidence>
<name>A0A0F4GMB4_9PEZI</name>
<dbReference type="AlphaFoldDB" id="A0A0F4GMB4"/>
<feature type="domain" description="Enoyl reductase (ER)" evidence="12">
    <location>
        <begin position="20"/>
        <end position="340"/>
    </location>
</feature>
<comment type="catalytic activity">
    <reaction evidence="10">
        <text>a primary alcohol + NADP(+) = an aldehyde + NADPH + H(+)</text>
        <dbReference type="Rhea" id="RHEA:15937"/>
        <dbReference type="ChEBI" id="CHEBI:15378"/>
        <dbReference type="ChEBI" id="CHEBI:15734"/>
        <dbReference type="ChEBI" id="CHEBI:17478"/>
        <dbReference type="ChEBI" id="CHEBI:57783"/>
        <dbReference type="ChEBI" id="CHEBI:58349"/>
        <dbReference type="EC" id="1.1.1.2"/>
    </reaction>
    <physiologicalReaction direction="left-to-right" evidence="10">
        <dbReference type="Rhea" id="RHEA:15938"/>
    </physiologicalReaction>
    <physiologicalReaction direction="right-to-left" evidence="10">
        <dbReference type="Rhea" id="RHEA:15939"/>
    </physiologicalReaction>
</comment>
<evidence type="ECO:0000256" key="7">
    <source>
        <dbReference type="ARBA" id="ARBA00022857"/>
    </source>
</evidence>
<dbReference type="SUPFAM" id="SSF51735">
    <property type="entry name" value="NAD(P)-binding Rossmann-fold domains"/>
    <property type="match status" value="1"/>
</dbReference>
<dbReference type="Pfam" id="PF08240">
    <property type="entry name" value="ADH_N"/>
    <property type="match status" value="1"/>
</dbReference>
<evidence type="ECO:0000256" key="4">
    <source>
        <dbReference type="ARBA" id="ARBA00022553"/>
    </source>
</evidence>
<dbReference type="InterPro" id="IPR020843">
    <property type="entry name" value="ER"/>
</dbReference>
<dbReference type="Proteomes" id="UP000033647">
    <property type="component" value="Unassembled WGS sequence"/>
</dbReference>
<dbReference type="PROSITE" id="PS00059">
    <property type="entry name" value="ADH_ZINC"/>
    <property type="match status" value="1"/>
</dbReference>
<dbReference type="InterPro" id="IPR036291">
    <property type="entry name" value="NAD(P)-bd_dom_sf"/>
</dbReference>
<organism evidence="13 14">
    <name type="scientific">Zymoseptoria brevis</name>
    <dbReference type="NCBI Taxonomy" id="1047168"/>
    <lineage>
        <taxon>Eukaryota</taxon>
        <taxon>Fungi</taxon>
        <taxon>Dikarya</taxon>
        <taxon>Ascomycota</taxon>
        <taxon>Pezizomycotina</taxon>
        <taxon>Dothideomycetes</taxon>
        <taxon>Dothideomycetidae</taxon>
        <taxon>Mycosphaerellales</taxon>
        <taxon>Mycosphaerellaceae</taxon>
        <taxon>Zymoseptoria</taxon>
    </lineage>
</organism>
<gene>
    <name evidence="13" type="ORF">TI39_contig505g00026</name>
</gene>
<dbReference type="InterPro" id="IPR013149">
    <property type="entry name" value="ADH-like_C"/>
</dbReference>
<accession>A0A0F4GMB4</accession>
<keyword evidence="8" id="KW-0560">Oxidoreductase</keyword>
<dbReference type="STRING" id="1047168.A0A0F4GMB4"/>
<reference evidence="13 14" key="1">
    <citation type="submission" date="2015-03" db="EMBL/GenBank/DDBJ databases">
        <title>RNA-seq based gene annotation and comparative genomics of four Zymoseptoria species reveal species-specific pathogenicity related genes and transposable element activity.</title>
        <authorList>
            <person name="Grandaubert J."/>
            <person name="Bhattacharyya A."/>
            <person name="Stukenbrock E.H."/>
        </authorList>
    </citation>
    <scope>NUCLEOTIDE SEQUENCE [LARGE SCALE GENOMIC DNA]</scope>
    <source>
        <strain evidence="13 14">Zb18110</strain>
    </source>
</reference>
<proteinExistence type="inferred from homology"/>
<comment type="cofactor">
    <cofactor evidence="1 11">
        <name>Zn(2+)</name>
        <dbReference type="ChEBI" id="CHEBI:29105"/>
    </cofactor>
</comment>
<dbReference type="GO" id="GO:0006066">
    <property type="term" value="P:alcohol metabolic process"/>
    <property type="evidence" value="ECO:0007669"/>
    <property type="project" value="UniProtKB-ARBA"/>
</dbReference>
<keyword evidence="6 11" id="KW-0862">Zinc</keyword>
<dbReference type="GO" id="GO:0008270">
    <property type="term" value="F:zinc ion binding"/>
    <property type="evidence" value="ECO:0007669"/>
    <property type="project" value="InterPro"/>
</dbReference>
<keyword evidence="5 11" id="KW-0479">Metal-binding</keyword>
<evidence type="ECO:0000256" key="9">
    <source>
        <dbReference type="ARBA" id="ARBA00024074"/>
    </source>
</evidence>
<dbReference type="GO" id="GO:0008106">
    <property type="term" value="F:alcohol dehydrogenase (NADP+) activity"/>
    <property type="evidence" value="ECO:0007669"/>
    <property type="project" value="UniProtKB-EC"/>
</dbReference>
<dbReference type="Gene3D" id="3.90.180.10">
    <property type="entry name" value="Medium-chain alcohol dehydrogenases, catalytic domain"/>
    <property type="match status" value="1"/>
</dbReference>
<dbReference type="EMBL" id="LAFY01000497">
    <property type="protein sequence ID" value="KJX97340.1"/>
    <property type="molecule type" value="Genomic_DNA"/>
</dbReference>
<dbReference type="SUPFAM" id="SSF50129">
    <property type="entry name" value="GroES-like"/>
    <property type="match status" value="1"/>
</dbReference>
<keyword evidence="4" id="KW-0597">Phosphoprotein</keyword>
<dbReference type="PANTHER" id="PTHR42683">
    <property type="entry name" value="ALDEHYDE REDUCTASE"/>
    <property type="match status" value="1"/>
</dbReference>
<evidence type="ECO:0000259" key="12">
    <source>
        <dbReference type="SMART" id="SM00829"/>
    </source>
</evidence>
<dbReference type="SMART" id="SM00829">
    <property type="entry name" value="PKS_ER"/>
    <property type="match status" value="1"/>
</dbReference>
<dbReference type="EC" id="1.1.1.2" evidence="9"/>
<dbReference type="InterPro" id="IPR013154">
    <property type="entry name" value="ADH-like_N"/>
</dbReference>
<dbReference type="Gene3D" id="3.40.50.720">
    <property type="entry name" value="NAD(P)-binding Rossmann-like Domain"/>
    <property type="match status" value="1"/>
</dbReference>
<dbReference type="InterPro" id="IPR011032">
    <property type="entry name" value="GroES-like_sf"/>
</dbReference>
<comment type="caution">
    <text evidence="13">The sequence shown here is derived from an EMBL/GenBank/DDBJ whole genome shotgun (WGS) entry which is preliminary data.</text>
</comment>
<evidence type="ECO:0000256" key="6">
    <source>
        <dbReference type="ARBA" id="ARBA00022833"/>
    </source>
</evidence>
<comment type="similarity">
    <text evidence="2 11">Belongs to the zinc-containing alcohol dehydrogenase family.</text>
</comment>
<sequence>MASNESFEGWCGLDASSSEGNMVWQNYTPKTFTSTDIDIEISHCGVCGSDLHVLRSGWGPTTYPVVVGHEIVGRAIRVGDDVKCGIKVGDRVGVGAQAGSCLKGDCEECMNDGEQYCQKGFVMTYGSKWPSGESAQEGYAKYWRGDGHFVSAIPEAMKSEEAAPLLCGGVTVYAPLKQNGVGPGSRVGIVGVGGLGHMGIQLARAMGADKVWAISRTDEKKEDAMAMGADGLIATGKEGWSDDFKNSLDVIICTVSSPKMPFSEYLNLLDVGGVFVQVGAPDEALPPVLPMALIMKKVSIKGSLIGSPAEIREMLELAAEKGVKPWIQKRRMEEANRVLVDFEEGLPRYRYVLEN</sequence>
<comment type="subunit">
    <text evidence="3">Homodimer.</text>
</comment>
<evidence type="ECO:0000256" key="10">
    <source>
        <dbReference type="ARBA" id="ARBA00050997"/>
    </source>
</evidence>
<evidence type="ECO:0000256" key="8">
    <source>
        <dbReference type="ARBA" id="ARBA00023002"/>
    </source>
</evidence>
<evidence type="ECO:0000256" key="1">
    <source>
        <dbReference type="ARBA" id="ARBA00001947"/>
    </source>
</evidence>
<dbReference type="InterPro" id="IPR002328">
    <property type="entry name" value="ADH_Zn_CS"/>
</dbReference>
<dbReference type="OrthoDB" id="1879366at2759"/>
<evidence type="ECO:0000256" key="11">
    <source>
        <dbReference type="RuleBase" id="RU361277"/>
    </source>
</evidence>
<evidence type="ECO:0000256" key="3">
    <source>
        <dbReference type="ARBA" id="ARBA00011738"/>
    </source>
</evidence>
<dbReference type="FunFam" id="3.40.50.720:FF:000158">
    <property type="entry name" value="Zinc-binding alcohol dehydrogenase"/>
    <property type="match status" value="1"/>
</dbReference>
<dbReference type="Pfam" id="PF00107">
    <property type="entry name" value="ADH_zinc_N"/>
    <property type="match status" value="1"/>
</dbReference>
<keyword evidence="7" id="KW-0521">NADP</keyword>
<evidence type="ECO:0000256" key="5">
    <source>
        <dbReference type="ARBA" id="ARBA00022723"/>
    </source>
</evidence>